<keyword evidence="5" id="KW-1133">Transmembrane helix</keyword>
<dbReference type="GO" id="GO:0009134">
    <property type="term" value="P:nucleoside diphosphate catabolic process"/>
    <property type="evidence" value="ECO:0007669"/>
    <property type="project" value="TreeGrafter"/>
</dbReference>
<dbReference type="PANTHER" id="PTHR11782:SF83">
    <property type="entry name" value="GUANOSINE-DIPHOSPHATASE"/>
    <property type="match status" value="1"/>
</dbReference>
<keyword evidence="2 6" id="KW-0378">Hydrolase</keyword>
<evidence type="ECO:0000256" key="4">
    <source>
        <dbReference type="PIRSR" id="PIRSR600407-2"/>
    </source>
</evidence>
<evidence type="ECO:0000256" key="3">
    <source>
        <dbReference type="PIRSR" id="PIRSR600407-1"/>
    </source>
</evidence>
<dbReference type="RefSeq" id="XP_002776809.1">
    <property type="nucleotide sequence ID" value="XM_002776763.1"/>
</dbReference>
<name>C5L3P6_PERM5</name>
<keyword evidence="7" id="KW-1185">Reference proteome</keyword>
<reference evidence="6 7" key="1">
    <citation type="submission" date="2008-07" db="EMBL/GenBank/DDBJ databases">
        <authorList>
            <person name="El-Sayed N."/>
            <person name="Caler E."/>
            <person name="Inman J."/>
            <person name="Amedeo P."/>
            <person name="Hass B."/>
            <person name="Wortman J."/>
        </authorList>
    </citation>
    <scope>NUCLEOTIDE SEQUENCE [LARGE SCALE GENOMIC DNA]</scope>
    <source>
        <strain evidence="7">ATCC 50983 / TXsc</strain>
    </source>
</reference>
<dbReference type="Gene3D" id="3.30.420.40">
    <property type="match status" value="1"/>
</dbReference>
<proteinExistence type="inferred from homology"/>
<dbReference type="AlphaFoldDB" id="C5L3P6"/>
<keyword evidence="4" id="KW-0547">Nucleotide-binding</keyword>
<dbReference type="OMA" id="CLVENMN"/>
<gene>
    <name evidence="6" type="ORF">Pmar_PMAR017680</name>
</gene>
<evidence type="ECO:0000313" key="6">
    <source>
        <dbReference type="EMBL" id="EER08625.1"/>
    </source>
</evidence>
<accession>C5L3P6</accession>
<protein>
    <submittedName>
        <fullName evidence="6">Ectonucleoside triphosphate diphosphohydrolase 5, putative</fullName>
    </submittedName>
</protein>
<evidence type="ECO:0000313" key="7">
    <source>
        <dbReference type="Proteomes" id="UP000007800"/>
    </source>
</evidence>
<dbReference type="Proteomes" id="UP000007800">
    <property type="component" value="Unassembled WGS sequence"/>
</dbReference>
<dbReference type="InParanoid" id="C5L3P6"/>
<evidence type="ECO:0000256" key="2">
    <source>
        <dbReference type="ARBA" id="ARBA00022801"/>
    </source>
</evidence>
<dbReference type="GO" id="GO:0017110">
    <property type="term" value="F:nucleoside diphosphate phosphatase activity"/>
    <property type="evidence" value="ECO:0007669"/>
    <property type="project" value="TreeGrafter"/>
</dbReference>
<evidence type="ECO:0000256" key="1">
    <source>
        <dbReference type="ARBA" id="ARBA00009283"/>
    </source>
</evidence>
<organism evidence="7">
    <name type="scientific">Perkinsus marinus (strain ATCC 50983 / TXsc)</name>
    <dbReference type="NCBI Taxonomy" id="423536"/>
    <lineage>
        <taxon>Eukaryota</taxon>
        <taxon>Sar</taxon>
        <taxon>Alveolata</taxon>
        <taxon>Perkinsozoa</taxon>
        <taxon>Perkinsea</taxon>
        <taxon>Perkinsida</taxon>
        <taxon>Perkinsidae</taxon>
        <taxon>Perkinsus</taxon>
    </lineage>
</organism>
<dbReference type="GO" id="GO:0005524">
    <property type="term" value="F:ATP binding"/>
    <property type="evidence" value="ECO:0007669"/>
    <property type="project" value="UniProtKB-KW"/>
</dbReference>
<dbReference type="OrthoDB" id="6372431at2759"/>
<dbReference type="Pfam" id="PF01150">
    <property type="entry name" value="GDA1_CD39"/>
    <property type="match status" value="2"/>
</dbReference>
<dbReference type="GeneID" id="9042464"/>
<dbReference type="Gene3D" id="3.30.420.150">
    <property type="entry name" value="Exopolyphosphatase. Domain 2"/>
    <property type="match status" value="2"/>
</dbReference>
<dbReference type="InterPro" id="IPR000407">
    <property type="entry name" value="GDA1_CD39_NTPase"/>
</dbReference>
<dbReference type="EMBL" id="GG678922">
    <property type="protein sequence ID" value="EER08625.1"/>
    <property type="molecule type" value="Genomic_DNA"/>
</dbReference>
<keyword evidence="4" id="KW-0067">ATP-binding</keyword>
<sequence>MYDEPNSSARHHPSYGLDSVKRRLELTSLRAPVEESMVEDCTPQDGWAVEKEPTFHPKLLVMNPISVTVGSMKVRSWKFLRSCREQAVRIGLVAFVTLLLIGLWTRFGNGLTLRHSTNAKEPVYKVVLDAGSTGTRIHVFKFRQSDGEIILEPTADTEMTFYRKVDGGLSSYKNNPEGARRGLEWLLKEASIGVPEAVGSQALLLATAGLRLIPRVAAEELLQVSRRVIRESPFTLVRDEDVAILDGSSEGLYMWRSVDFTYGQSRHASKPSAVVDLGGGSVQLAYRMMGESSDPIASSTSTKKDYFLVSASAESVTSDGPLYVHSWLGYGLEAARQRVLEENVNDDSLPSSSTRYDRCLATVRDALDLDQDCGAAQASECAFDGAWRGPIDPASYTFRVFSYVFDVARSNGLVPTAAHEVVITVAKFREVARARCSEATDGNPWACLDSVYVTSLLSDGFGIPETEPIVVAERLSYAKGLIYAAWPLGAALETIQ</sequence>
<feature type="transmembrane region" description="Helical" evidence="5">
    <location>
        <begin position="87"/>
        <end position="107"/>
    </location>
</feature>
<comment type="similarity">
    <text evidence="1">Belongs to the GDA1/CD39 NTPase family.</text>
</comment>
<keyword evidence="5" id="KW-0472">Membrane</keyword>
<keyword evidence="5" id="KW-0812">Transmembrane</keyword>
<feature type="binding site" evidence="4">
    <location>
        <begin position="279"/>
        <end position="283"/>
    </location>
    <ligand>
        <name>ATP</name>
        <dbReference type="ChEBI" id="CHEBI:30616"/>
    </ligand>
</feature>
<dbReference type="PANTHER" id="PTHR11782">
    <property type="entry name" value="ADENOSINE/GUANOSINE DIPHOSPHATASE"/>
    <property type="match status" value="1"/>
</dbReference>
<evidence type="ECO:0000256" key="5">
    <source>
        <dbReference type="SAM" id="Phobius"/>
    </source>
</evidence>
<feature type="active site" description="Proton acceptor" evidence="3">
    <location>
        <position position="250"/>
    </location>
</feature>
<dbReference type="GO" id="GO:0016020">
    <property type="term" value="C:membrane"/>
    <property type="evidence" value="ECO:0007669"/>
    <property type="project" value="TreeGrafter"/>
</dbReference>